<dbReference type="InterPro" id="IPR044926">
    <property type="entry name" value="RGS_subdomain_2"/>
</dbReference>
<evidence type="ECO:0000313" key="2">
    <source>
        <dbReference type="EMBL" id="RKP31982.1"/>
    </source>
</evidence>
<dbReference type="AlphaFoldDB" id="A0A4P9ZHP4"/>
<proteinExistence type="predicted"/>
<feature type="region of interest" description="Disordered" evidence="1">
    <location>
        <begin position="39"/>
        <end position="81"/>
    </location>
</feature>
<dbReference type="OrthoDB" id="4097096at2759"/>
<organism evidence="2 3">
    <name type="scientific">Metschnikowia bicuspidata</name>
    <dbReference type="NCBI Taxonomy" id="27322"/>
    <lineage>
        <taxon>Eukaryota</taxon>
        <taxon>Fungi</taxon>
        <taxon>Dikarya</taxon>
        <taxon>Ascomycota</taxon>
        <taxon>Saccharomycotina</taxon>
        <taxon>Pichiomycetes</taxon>
        <taxon>Metschnikowiaceae</taxon>
        <taxon>Metschnikowia</taxon>
    </lineage>
</organism>
<name>A0A4P9ZHP4_9ASCO</name>
<dbReference type="Proteomes" id="UP000268321">
    <property type="component" value="Unassembled WGS sequence"/>
</dbReference>
<evidence type="ECO:0000313" key="3">
    <source>
        <dbReference type="Proteomes" id="UP000268321"/>
    </source>
</evidence>
<feature type="region of interest" description="Disordered" evidence="1">
    <location>
        <begin position="418"/>
        <end position="453"/>
    </location>
</feature>
<reference evidence="3" key="1">
    <citation type="journal article" date="2018" name="Nat. Microbiol.">
        <title>Leveraging single-cell genomics to expand the fungal tree of life.</title>
        <authorList>
            <person name="Ahrendt S.R."/>
            <person name="Quandt C.A."/>
            <person name="Ciobanu D."/>
            <person name="Clum A."/>
            <person name="Salamov A."/>
            <person name="Andreopoulos B."/>
            <person name="Cheng J.F."/>
            <person name="Woyke T."/>
            <person name="Pelin A."/>
            <person name="Henrissat B."/>
            <person name="Reynolds N.K."/>
            <person name="Benny G.L."/>
            <person name="Smith M.E."/>
            <person name="James T.Y."/>
            <person name="Grigoriev I.V."/>
        </authorList>
    </citation>
    <scope>NUCLEOTIDE SEQUENCE [LARGE SCALE GENOMIC DNA]</scope>
    <source>
        <strain evidence="3">Baker2002</strain>
    </source>
</reference>
<dbReference type="Gene3D" id="1.10.167.10">
    <property type="entry name" value="Regulator of G-protein Signalling 4, domain 2"/>
    <property type="match status" value="1"/>
</dbReference>
<dbReference type="EMBL" id="ML004435">
    <property type="protein sequence ID" value="RKP31982.1"/>
    <property type="molecule type" value="Genomic_DNA"/>
</dbReference>
<evidence type="ECO:0000256" key="1">
    <source>
        <dbReference type="SAM" id="MobiDB-lite"/>
    </source>
</evidence>
<accession>A0A4P9ZHP4</accession>
<keyword evidence="3" id="KW-1185">Reference proteome</keyword>
<protein>
    <recommendedName>
        <fullName evidence="4">RGS domain-containing protein</fullName>
    </recommendedName>
</protein>
<sequence length="523" mass="58308">MPKLPSVVCLEADQVLSPDLFENSSSQLSVRDNVVSETYTTTESSGNHTVDPLAPCSAPFSSKPEVPTEPPSGPFIPPTLSRADRNTIKETNNTVDSKLQWLSPVLSKLSLPVSFRLEELLHDYFRAVMDRGLLSEERLNVVVDFHKYLQELHCHENLEFIMEIYKYEYFYEKINGYQTKDPNSNLDPVQLDHSEYLNSSLELYIDNLPYPTSSMRKIVRRNSLRSRRSQSIGAVEPFPLDFYEPAPDVAEVWANFCDNNISSNSENEWLLEMEPAGLMHDSSIDALLTEQWSYIINNFIVPNLTSQINLSKKTVNLLLDLDATKSIVHKPLVFRSVQSEVMLLLRENAFYPFMRKLNLQEPKIFEALSASPVPKHEPVLILPLTGSSKNTSNTNLHACSLCDNKRYTLQRSSSVSVKQSEPAVAAPVPSKRKPKFFPASASDGSGERPSSPSGSFTGLLTLLKVPALGGNGCMAFSAPHSPPSATRSRLTTLSLVRTTVSGISECVLPDGSSILGKLWRKKR</sequence>
<gene>
    <name evidence="2" type="ORF">METBISCDRAFT_21889</name>
</gene>
<feature type="compositionally biased region" description="Low complexity" evidence="1">
    <location>
        <begin position="442"/>
        <end position="453"/>
    </location>
</feature>
<dbReference type="SUPFAM" id="SSF48097">
    <property type="entry name" value="Regulator of G-protein signaling, RGS"/>
    <property type="match status" value="1"/>
</dbReference>
<feature type="compositionally biased region" description="Pro residues" evidence="1">
    <location>
        <begin position="67"/>
        <end position="77"/>
    </location>
</feature>
<evidence type="ECO:0008006" key="4">
    <source>
        <dbReference type="Google" id="ProtNLM"/>
    </source>
</evidence>
<dbReference type="InterPro" id="IPR036305">
    <property type="entry name" value="RGS_sf"/>
</dbReference>